<accession>A0A1F6VJ04</accession>
<evidence type="ECO:0000313" key="2">
    <source>
        <dbReference type="EMBL" id="OGI69548.1"/>
    </source>
</evidence>
<proteinExistence type="inferred from homology"/>
<keyword evidence="1" id="KW-0479">Metal-binding</keyword>
<dbReference type="GO" id="GO:1900376">
    <property type="term" value="P:regulation of secondary metabolite biosynthetic process"/>
    <property type="evidence" value="ECO:0007669"/>
    <property type="project" value="TreeGrafter"/>
</dbReference>
<dbReference type="InterPro" id="IPR002481">
    <property type="entry name" value="FUR"/>
</dbReference>
<comment type="caution">
    <text evidence="2">The sequence shown here is derived from an EMBL/GenBank/DDBJ whole genome shotgun (WGS) entry which is preliminary data.</text>
</comment>
<comment type="subunit">
    <text evidence="1">Homodimer.</text>
</comment>
<dbReference type="InterPro" id="IPR036388">
    <property type="entry name" value="WH-like_DNA-bd_sf"/>
</dbReference>
<evidence type="ECO:0000256" key="1">
    <source>
        <dbReference type="RuleBase" id="RU364037"/>
    </source>
</evidence>
<dbReference type="GO" id="GO:0008270">
    <property type="term" value="F:zinc ion binding"/>
    <property type="evidence" value="ECO:0007669"/>
    <property type="project" value="TreeGrafter"/>
</dbReference>
<dbReference type="PANTHER" id="PTHR33202:SF7">
    <property type="entry name" value="FERRIC UPTAKE REGULATION PROTEIN"/>
    <property type="match status" value="1"/>
</dbReference>
<keyword evidence="1" id="KW-0408">Iron</keyword>
<dbReference type="AlphaFoldDB" id="A0A1F6VJ04"/>
<sequence>MLDKPKKSAEVDVCALLRAHGVSPTVQRTTVARALFRRRGHLSAEDLFHLVNEEDGSARVSKATVYNTLNLLVSSGVVRAVIAGSNRVMYDANVSAHHHFYDVVTGELTDIDVREVHLSKLPLLPEGAVLQGVDIIFRIRGVAKI</sequence>
<dbReference type="SUPFAM" id="SSF46785">
    <property type="entry name" value="Winged helix' DNA-binding domain"/>
    <property type="match status" value="1"/>
</dbReference>
<dbReference type="InterPro" id="IPR036390">
    <property type="entry name" value="WH_DNA-bd_sf"/>
</dbReference>
<dbReference type="GO" id="GO:0000976">
    <property type="term" value="F:transcription cis-regulatory region binding"/>
    <property type="evidence" value="ECO:0007669"/>
    <property type="project" value="TreeGrafter"/>
</dbReference>
<keyword evidence="1" id="KW-0862">Zinc</keyword>
<gene>
    <name evidence="1" type="primary">fur</name>
    <name evidence="2" type="ORF">A2W18_12065</name>
</gene>
<reference evidence="2 3" key="1">
    <citation type="journal article" date="2016" name="Nat. Commun.">
        <title>Thousands of microbial genomes shed light on interconnected biogeochemical processes in an aquifer system.</title>
        <authorList>
            <person name="Anantharaman K."/>
            <person name="Brown C.T."/>
            <person name="Hug L.A."/>
            <person name="Sharon I."/>
            <person name="Castelle C.J."/>
            <person name="Probst A.J."/>
            <person name="Thomas B.C."/>
            <person name="Singh A."/>
            <person name="Wilkins M.J."/>
            <person name="Karaoz U."/>
            <person name="Brodie E.L."/>
            <person name="Williams K.H."/>
            <person name="Hubbard S.S."/>
            <person name="Banfield J.F."/>
        </authorList>
    </citation>
    <scope>NUCLEOTIDE SEQUENCE [LARGE SCALE GENOMIC DNA]</scope>
</reference>
<organism evidence="2 3">
    <name type="scientific">Candidatus Muproteobacteria bacterium RBG_16_60_9</name>
    <dbReference type="NCBI Taxonomy" id="1817755"/>
    <lineage>
        <taxon>Bacteria</taxon>
        <taxon>Pseudomonadati</taxon>
        <taxon>Pseudomonadota</taxon>
        <taxon>Candidatus Muproteobacteria</taxon>
    </lineage>
</organism>
<protein>
    <recommendedName>
        <fullName evidence="1">Ferric uptake regulation protein</fullName>
    </recommendedName>
</protein>
<dbReference type="EMBL" id="MFSP01000018">
    <property type="protein sequence ID" value="OGI69548.1"/>
    <property type="molecule type" value="Genomic_DNA"/>
</dbReference>
<dbReference type="GO" id="GO:0003700">
    <property type="term" value="F:DNA-binding transcription factor activity"/>
    <property type="evidence" value="ECO:0007669"/>
    <property type="project" value="UniProtKB-UniRule"/>
</dbReference>
<dbReference type="PANTHER" id="PTHR33202">
    <property type="entry name" value="ZINC UPTAKE REGULATION PROTEIN"/>
    <property type="match status" value="1"/>
</dbReference>
<dbReference type="Gene3D" id="1.10.10.10">
    <property type="entry name" value="Winged helix-like DNA-binding domain superfamily/Winged helix DNA-binding domain"/>
    <property type="match status" value="1"/>
</dbReference>
<keyword evidence="1" id="KW-0963">Cytoplasm</keyword>
<comment type="similarity">
    <text evidence="1">Belongs to the Fur family.</text>
</comment>
<keyword evidence="1" id="KW-0678">Repressor</keyword>
<dbReference type="Pfam" id="PF01475">
    <property type="entry name" value="FUR"/>
    <property type="match status" value="1"/>
</dbReference>
<keyword evidence="1" id="KW-0238">DNA-binding</keyword>
<dbReference type="GO" id="GO:0045892">
    <property type="term" value="P:negative regulation of DNA-templated transcription"/>
    <property type="evidence" value="ECO:0007669"/>
    <property type="project" value="TreeGrafter"/>
</dbReference>
<dbReference type="CDD" id="cd07153">
    <property type="entry name" value="Fur_like"/>
    <property type="match status" value="1"/>
</dbReference>
<keyword evidence="1" id="KW-0804">Transcription</keyword>
<name>A0A1F6VJ04_9PROT</name>
<keyword evidence="1" id="KW-0805">Transcription regulation</keyword>
<comment type="subcellular location">
    <subcellularLocation>
        <location evidence="1">Cytoplasm</location>
    </subcellularLocation>
</comment>
<dbReference type="GO" id="GO:0005737">
    <property type="term" value="C:cytoplasm"/>
    <property type="evidence" value="ECO:0007669"/>
    <property type="project" value="UniProtKB-SubCell"/>
</dbReference>
<evidence type="ECO:0000313" key="3">
    <source>
        <dbReference type="Proteomes" id="UP000179076"/>
    </source>
</evidence>
<dbReference type="Proteomes" id="UP000179076">
    <property type="component" value="Unassembled WGS sequence"/>
</dbReference>